<gene>
    <name evidence="2" type="ORF">PoB_005753700</name>
</gene>
<dbReference type="EMBL" id="BLXT01006335">
    <property type="protein sequence ID" value="GFO31032.1"/>
    <property type="molecule type" value="Genomic_DNA"/>
</dbReference>
<dbReference type="Proteomes" id="UP000735302">
    <property type="component" value="Unassembled WGS sequence"/>
</dbReference>
<evidence type="ECO:0000313" key="3">
    <source>
        <dbReference type="Proteomes" id="UP000735302"/>
    </source>
</evidence>
<evidence type="ECO:0000313" key="2">
    <source>
        <dbReference type="EMBL" id="GFO31032.1"/>
    </source>
</evidence>
<accession>A0AAV4CHF0</accession>
<comment type="caution">
    <text evidence="2">The sequence shown here is derived from an EMBL/GenBank/DDBJ whole genome shotgun (WGS) entry which is preliminary data.</text>
</comment>
<sequence length="230" mass="25150">MGRERSRGQATCPGRLLRLAAATVEHILSSGPTRGTYDGEDGLLDNPQTNSDTIDEGSHDGLLDDPQTNSDTNDEGSHEGLLEDSQTNSDANDEGSHEGLLEDSQTNSDTNDEGSHDGLIAGVENLQNSLPFIKAVLLYDDQQIQDILRFCCPPVTCRSTVLSFDKTFNLGQVNVTLAVYKNLSVYRRTTNKHPLFCGPMFMHGESDVTTFFYVFSSPEGQMILSQGNKN</sequence>
<proteinExistence type="predicted"/>
<evidence type="ECO:0000256" key="1">
    <source>
        <dbReference type="SAM" id="MobiDB-lite"/>
    </source>
</evidence>
<name>A0AAV4CHF0_9GAST</name>
<dbReference type="AlphaFoldDB" id="A0AAV4CHF0"/>
<reference evidence="2 3" key="1">
    <citation type="journal article" date="2021" name="Elife">
        <title>Chloroplast acquisition without the gene transfer in kleptoplastic sea slugs, Plakobranchus ocellatus.</title>
        <authorList>
            <person name="Maeda T."/>
            <person name="Takahashi S."/>
            <person name="Yoshida T."/>
            <person name="Shimamura S."/>
            <person name="Takaki Y."/>
            <person name="Nagai Y."/>
            <person name="Toyoda A."/>
            <person name="Suzuki Y."/>
            <person name="Arimoto A."/>
            <person name="Ishii H."/>
            <person name="Satoh N."/>
            <person name="Nishiyama T."/>
            <person name="Hasebe M."/>
            <person name="Maruyama T."/>
            <person name="Minagawa J."/>
            <person name="Obokata J."/>
            <person name="Shigenobu S."/>
        </authorList>
    </citation>
    <scope>NUCLEOTIDE SEQUENCE [LARGE SCALE GENOMIC DNA]</scope>
</reference>
<organism evidence="2 3">
    <name type="scientific">Plakobranchus ocellatus</name>
    <dbReference type="NCBI Taxonomy" id="259542"/>
    <lineage>
        <taxon>Eukaryota</taxon>
        <taxon>Metazoa</taxon>
        <taxon>Spiralia</taxon>
        <taxon>Lophotrochozoa</taxon>
        <taxon>Mollusca</taxon>
        <taxon>Gastropoda</taxon>
        <taxon>Heterobranchia</taxon>
        <taxon>Euthyneura</taxon>
        <taxon>Panpulmonata</taxon>
        <taxon>Sacoglossa</taxon>
        <taxon>Placobranchoidea</taxon>
        <taxon>Plakobranchidae</taxon>
        <taxon>Plakobranchus</taxon>
    </lineage>
</organism>
<feature type="region of interest" description="Disordered" evidence="1">
    <location>
        <begin position="29"/>
        <end position="118"/>
    </location>
</feature>
<keyword evidence="3" id="KW-1185">Reference proteome</keyword>
<protein>
    <submittedName>
        <fullName evidence="2">Uncharacterized protein</fullName>
    </submittedName>
</protein>